<organism evidence="3 4">
    <name type="scientific">Thermovenabulum gondwanense</name>
    <dbReference type="NCBI Taxonomy" id="520767"/>
    <lineage>
        <taxon>Bacteria</taxon>
        <taxon>Bacillati</taxon>
        <taxon>Bacillota</taxon>
        <taxon>Clostridia</taxon>
        <taxon>Thermosediminibacterales</taxon>
        <taxon>Thermosediminibacteraceae</taxon>
        <taxon>Thermovenabulum</taxon>
    </lineage>
</organism>
<dbReference type="AlphaFoldDB" id="A0A162MYN9"/>
<name>A0A162MYN9_9FIRM</name>
<gene>
    <name evidence="3" type="ORF">ATZ99_00730</name>
</gene>
<sequence length="242" mass="27488">MKKDKDAFDLYLSKKIKEYAEDIPLPKHIEDEIWVRIKRELEAQKNKKIAIKKRIVSVAFVLIVFFMGVYTGIAGKEATADSKFFKIVREYLNNIMTISGKTVSENYGTAKDFILSIDEVQKNVGFQIAVPEYLPEGYGFHGAKISGGEKASVALIYRKGTEGEELRIEQFSVARETAFSHNFRTNDAEVKDLSIKGSEATLIHFKKSGLRQLLYEKGSIYFIITGRLSEEDIIRVAESMRP</sequence>
<dbReference type="PANTHER" id="PTHR37507">
    <property type="entry name" value="SPORULATION PROTEIN YDCC"/>
    <property type="match status" value="1"/>
</dbReference>
<dbReference type="PANTHER" id="PTHR37507:SF2">
    <property type="entry name" value="SPORULATION PROTEIN YDCC"/>
    <property type="match status" value="1"/>
</dbReference>
<accession>A0A162MYN9</accession>
<dbReference type="Proteomes" id="UP000075737">
    <property type="component" value="Unassembled WGS sequence"/>
</dbReference>
<reference evidence="3 4" key="1">
    <citation type="submission" date="2015-12" db="EMBL/GenBank/DDBJ databases">
        <title>Draft genome of Thermovenabulum gondwanense isolated from a red thermophilic microbial mat colonisisng an outflow channel of a bore well.</title>
        <authorList>
            <person name="Patel B.K."/>
        </authorList>
    </citation>
    <scope>NUCLEOTIDE SEQUENCE [LARGE SCALE GENOMIC DNA]</scope>
    <source>
        <strain evidence="3 4">R270</strain>
    </source>
</reference>
<keyword evidence="4" id="KW-1185">Reference proteome</keyword>
<proteinExistence type="predicted"/>
<dbReference type="InterPro" id="IPR025377">
    <property type="entry name" value="DUF4367"/>
</dbReference>
<keyword evidence="1" id="KW-0472">Membrane</keyword>
<dbReference type="EMBL" id="LOHZ01000015">
    <property type="protein sequence ID" value="KYO68564.1"/>
    <property type="molecule type" value="Genomic_DNA"/>
</dbReference>
<dbReference type="RefSeq" id="WP_068747274.1">
    <property type="nucleotide sequence ID" value="NZ_LOHZ01000015.1"/>
</dbReference>
<evidence type="ECO:0000259" key="2">
    <source>
        <dbReference type="Pfam" id="PF14285"/>
    </source>
</evidence>
<keyword evidence="1" id="KW-0812">Transmembrane</keyword>
<evidence type="ECO:0000313" key="4">
    <source>
        <dbReference type="Proteomes" id="UP000075737"/>
    </source>
</evidence>
<dbReference type="InterPro" id="IPR052944">
    <property type="entry name" value="Sporulation_related"/>
</dbReference>
<keyword evidence="1" id="KW-1133">Transmembrane helix</keyword>
<protein>
    <recommendedName>
        <fullName evidence="2">DUF4367 domain-containing protein</fullName>
    </recommendedName>
</protein>
<feature type="transmembrane region" description="Helical" evidence="1">
    <location>
        <begin position="55"/>
        <end position="73"/>
    </location>
</feature>
<comment type="caution">
    <text evidence="3">The sequence shown here is derived from an EMBL/GenBank/DDBJ whole genome shotgun (WGS) entry which is preliminary data.</text>
</comment>
<dbReference type="STRING" id="520767.ATZ99_00730"/>
<evidence type="ECO:0000313" key="3">
    <source>
        <dbReference type="EMBL" id="KYO68564.1"/>
    </source>
</evidence>
<evidence type="ECO:0000256" key="1">
    <source>
        <dbReference type="SAM" id="Phobius"/>
    </source>
</evidence>
<feature type="domain" description="DUF4367" evidence="2">
    <location>
        <begin position="130"/>
        <end position="240"/>
    </location>
</feature>
<dbReference type="Pfam" id="PF14285">
    <property type="entry name" value="DUF4367"/>
    <property type="match status" value="1"/>
</dbReference>